<feature type="compositionally biased region" description="Basic residues" evidence="1">
    <location>
        <begin position="249"/>
        <end position="263"/>
    </location>
</feature>
<accession>W9S9R7</accession>
<reference evidence="3" key="1">
    <citation type="submission" date="2013-01" db="EMBL/GenBank/DDBJ databases">
        <title>Draft Genome Sequence of a Mulberry Tree, Morus notabilis C.K. Schneid.</title>
        <authorList>
            <person name="He N."/>
            <person name="Zhao S."/>
        </authorList>
    </citation>
    <scope>NUCLEOTIDE SEQUENCE</scope>
</reference>
<gene>
    <name evidence="2" type="ORF">L484_012641</name>
</gene>
<protein>
    <submittedName>
        <fullName evidence="2">Uncharacterized protein</fullName>
    </submittedName>
</protein>
<feature type="region of interest" description="Disordered" evidence="1">
    <location>
        <begin position="241"/>
        <end position="263"/>
    </location>
</feature>
<keyword evidence="3" id="KW-1185">Reference proteome</keyword>
<evidence type="ECO:0000313" key="3">
    <source>
        <dbReference type="Proteomes" id="UP000030645"/>
    </source>
</evidence>
<name>W9S9R7_9ROSA</name>
<evidence type="ECO:0000256" key="1">
    <source>
        <dbReference type="SAM" id="MobiDB-lite"/>
    </source>
</evidence>
<dbReference type="Proteomes" id="UP000030645">
    <property type="component" value="Unassembled WGS sequence"/>
</dbReference>
<organism evidence="2 3">
    <name type="scientific">Morus notabilis</name>
    <dbReference type="NCBI Taxonomy" id="981085"/>
    <lineage>
        <taxon>Eukaryota</taxon>
        <taxon>Viridiplantae</taxon>
        <taxon>Streptophyta</taxon>
        <taxon>Embryophyta</taxon>
        <taxon>Tracheophyta</taxon>
        <taxon>Spermatophyta</taxon>
        <taxon>Magnoliopsida</taxon>
        <taxon>eudicotyledons</taxon>
        <taxon>Gunneridae</taxon>
        <taxon>Pentapetalae</taxon>
        <taxon>rosids</taxon>
        <taxon>fabids</taxon>
        <taxon>Rosales</taxon>
        <taxon>Moraceae</taxon>
        <taxon>Moreae</taxon>
        <taxon>Morus</taxon>
    </lineage>
</organism>
<dbReference type="AlphaFoldDB" id="W9S9R7"/>
<dbReference type="EMBL" id="KE346302">
    <property type="protein sequence ID" value="EXC32474.1"/>
    <property type="molecule type" value="Genomic_DNA"/>
</dbReference>
<sequence>MRYSPKVLIVSGVLVFAAYAVLVISSKIRGVDLKKREDTNDEKVVGADEYYRESEKNSSSDWIGPISLGIKINHCYLHRSGSTNFKHFHGGQGHGLGRDCTMPLSRRGGQNNMPRETRLNLSLKKTKGWPLEILSGHLFFPFVQPSQAATTENTKKIICKERVDDLKENKINEKGQHSKREDRSWIGSIRFGFKKSYCIVPRGSSPVRFPFKIKYISVHRCKELNIGEDCNEKTLQIREQQSSHVATQRQKHREHKTRSFLNN</sequence>
<proteinExistence type="predicted"/>
<evidence type="ECO:0000313" key="2">
    <source>
        <dbReference type="EMBL" id="EXC32474.1"/>
    </source>
</evidence>